<dbReference type="HOGENOM" id="CLU_867224_0_0_1"/>
<name>A0A0D3HZH2_EMIH1</name>
<sequence>MNRSTVTVRRLDGGDEPLKGSAVTLFEDVSALSTRHGRPVPAPVMEGCLAALGPGARMARASLVQAECWGWLLAPHPPDLVAISPTGSGKTLAFLLPLIADLAAGPPPPPPPVTDVLPDAGALAELRIAPDGGGEGEGEGRGASGVESFEEGGEGGEQDSGLRPPWQHGCARGCEQVSPVGLVLAPTRELCLQTAEVARRVASHTAPAAPRDLSQRARGAALASFRRGEAEVLVATDVAARGLDVPSVAHVVNLSGGLSIDAYLHRGGQCGQGGMGVSHTFVTEGNAPLAPVLVQLLERRLSLLWVSSSNLLETVFQVQLL</sequence>
<dbReference type="SUPFAM" id="SSF52540">
    <property type="entry name" value="P-loop containing nucleoside triphosphate hydrolases"/>
    <property type="match status" value="1"/>
</dbReference>
<accession>A0A0D3HZH2</accession>
<evidence type="ECO:0000313" key="5">
    <source>
        <dbReference type="EnsemblProtists" id="EOD04407"/>
    </source>
</evidence>
<feature type="compositionally biased region" description="Acidic residues" evidence="3">
    <location>
        <begin position="148"/>
        <end position="157"/>
    </location>
</feature>
<protein>
    <recommendedName>
        <fullName evidence="4">Helicase C-terminal domain-containing protein</fullName>
    </recommendedName>
</protein>
<dbReference type="EnsemblProtists" id="EOD04407">
    <property type="protein sequence ID" value="EOD04407"/>
    <property type="gene ID" value="EMIHUDRAFT_221221"/>
</dbReference>
<keyword evidence="6" id="KW-1185">Reference proteome</keyword>
<dbReference type="InterPro" id="IPR027417">
    <property type="entry name" value="P-loop_NTPase"/>
</dbReference>
<dbReference type="PROSITE" id="PS51194">
    <property type="entry name" value="HELICASE_CTER"/>
    <property type="match status" value="1"/>
</dbReference>
<keyword evidence="2" id="KW-0347">Helicase</keyword>
<evidence type="ECO:0000256" key="2">
    <source>
        <dbReference type="ARBA" id="ARBA00022806"/>
    </source>
</evidence>
<proteinExistence type="predicted"/>
<reference evidence="6" key="1">
    <citation type="journal article" date="2013" name="Nature">
        <title>Pan genome of the phytoplankton Emiliania underpins its global distribution.</title>
        <authorList>
            <person name="Read B.A."/>
            <person name="Kegel J."/>
            <person name="Klute M.J."/>
            <person name="Kuo A."/>
            <person name="Lefebvre S.C."/>
            <person name="Maumus F."/>
            <person name="Mayer C."/>
            <person name="Miller J."/>
            <person name="Monier A."/>
            <person name="Salamov A."/>
            <person name="Young J."/>
            <person name="Aguilar M."/>
            <person name="Claverie J.M."/>
            <person name="Frickenhaus S."/>
            <person name="Gonzalez K."/>
            <person name="Herman E.K."/>
            <person name="Lin Y.C."/>
            <person name="Napier J."/>
            <person name="Ogata H."/>
            <person name="Sarno A.F."/>
            <person name="Shmutz J."/>
            <person name="Schroeder D."/>
            <person name="de Vargas C."/>
            <person name="Verret F."/>
            <person name="von Dassow P."/>
            <person name="Valentin K."/>
            <person name="Van de Peer Y."/>
            <person name="Wheeler G."/>
            <person name="Dacks J.B."/>
            <person name="Delwiche C.F."/>
            <person name="Dyhrman S.T."/>
            <person name="Glockner G."/>
            <person name="John U."/>
            <person name="Richards T."/>
            <person name="Worden A.Z."/>
            <person name="Zhang X."/>
            <person name="Grigoriev I.V."/>
            <person name="Allen A.E."/>
            <person name="Bidle K."/>
            <person name="Borodovsky M."/>
            <person name="Bowler C."/>
            <person name="Brownlee C."/>
            <person name="Cock J.M."/>
            <person name="Elias M."/>
            <person name="Gladyshev V.N."/>
            <person name="Groth M."/>
            <person name="Guda C."/>
            <person name="Hadaegh A."/>
            <person name="Iglesias-Rodriguez M.D."/>
            <person name="Jenkins J."/>
            <person name="Jones B.M."/>
            <person name="Lawson T."/>
            <person name="Leese F."/>
            <person name="Lindquist E."/>
            <person name="Lobanov A."/>
            <person name="Lomsadze A."/>
            <person name="Malik S.B."/>
            <person name="Marsh M.E."/>
            <person name="Mackinder L."/>
            <person name="Mock T."/>
            <person name="Mueller-Roeber B."/>
            <person name="Pagarete A."/>
            <person name="Parker M."/>
            <person name="Probert I."/>
            <person name="Quesneville H."/>
            <person name="Raines C."/>
            <person name="Rensing S.A."/>
            <person name="Riano-Pachon D.M."/>
            <person name="Richier S."/>
            <person name="Rokitta S."/>
            <person name="Shiraiwa Y."/>
            <person name="Soanes D.M."/>
            <person name="van der Giezen M."/>
            <person name="Wahlund T.M."/>
            <person name="Williams B."/>
            <person name="Wilson W."/>
            <person name="Wolfe G."/>
            <person name="Wurch L.L."/>
        </authorList>
    </citation>
    <scope>NUCLEOTIDE SEQUENCE</scope>
</reference>
<evidence type="ECO:0000256" key="1">
    <source>
        <dbReference type="ARBA" id="ARBA00022801"/>
    </source>
</evidence>
<evidence type="ECO:0000256" key="3">
    <source>
        <dbReference type="SAM" id="MobiDB-lite"/>
    </source>
</evidence>
<dbReference type="GO" id="GO:0004386">
    <property type="term" value="F:helicase activity"/>
    <property type="evidence" value="ECO:0007669"/>
    <property type="project" value="UniProtKB-KW"/>
</dbReference>
<organism evidence="5 6">
    <name type="scientific">Emiliania huxleyi (strain CCMP1516)</name>
    <dbReference type="NCBI Taxonomy" id="280463"/>
    <lineage>
        <taxon>Eukaryota</taxon>
        <taxon>Haptista</taxon>
        <taxon>Haptophyta</taxon>
        <taxon>Prymnesiophyceae</taxon>
        <taxon>Isochrysidales</taxon>
        <taxon>Noelaerhabdaceae</taxon>
        <taxon>Emiliania</taxon>
    </lineage>
</organism>
<keyword evidence="1" id="KW-0378">Hydrolase</keyword>
<dbReference type="Pfam" id="PF00271">
    <property type="entry name" value="Helicase_C"/>
    <property type="match status" value="1"/>
</dbReference>
<dbReference type="SMART" id="SM00487">
    <property type="entry name" value="DEXDc"/>
    <property type="match status" value="1"/>
</dbReference>
<feature type="domain" description="Helicase C-terminal" evidence="4">
    <location>
        <begin position="172"/>
        <end position="312"/>
    </location>
</feature>
<keyword evidence="2" id="KW-0547">Nucleotide-binding</keyword>
<dbReference type="KEGG" id="ehx:EMIHUDRAFT_221221"/>
<dbReference type="PaxDb" id="2903-EOD04407"/>
<dbReference type="STRING" id="2903.R1B5P8"/>
<dbReference type="RefSeq" id="XP_005756836.1">
    <property type="nucleotide sequence ID" value="XM_005756779.1"/>
</dbReference>
<dbReference type="SMART" id="SM00490">
    <property type="entry name" value="HELICc"/>
    <property type="match status" value="1"/>
</dbReference>
<feature type="region of interest" description="Disordered" evidence="3">
    <location>
        <begin position="129"/>
        <end position="164"/>
    </location>
</feature>
<dbReference type="InterPro" id="IPR014001">
    <property type="entry name" value="Helicase_ATP-bd"/>
</dbReference>
<dbReference type="eggNOG" id="KOG0335">
    <property type="taxonomic scope" value="Eukaryota"/>
</dbReference>
<evidence type="ECO:0000313" key="6">
    <source>
        <dbReference type="Proteomes" id="UP000013827"/>
    </source>
</evidence>
<dbReference type="InterPro" id="IPR001650">
    <property type="entry name" value="Helicase_C-like"/>
</dbReference>
<reference evidence="5" key="2">
    <citation type="submission" date="2024-10" db="UniProtKB">
        <authorList>
            <consortium name="EnsemblProtists"/>
        </authorList>
    </citation>
    <scope>IDENTIFICATION</scope>
</reference>
<dbReference type="PANTHER" id="PTHR47958">
    <property type="entry name" value="ATP-DEPENDENT RNA HELICASE DBP3"/>
    <property type="match status" value="1"/>
</dbReference>
<dbReference type="AlphaFoldDB" id="A0A0D3HZH2"/>
<keyword evidence="2" id="KW-0067">ATP-binding</keyword>
<dbReference type="Gene3D" id="3.40.50.300">
    <property type="entry name" value="P-loop containing nucleotide triphosphate hydrolases"/>
    <property type="match status" value="2"/>
</dbReference>
<evidence type="ECO:0000259" key="4">
    <source>
        <dbReference type="PROSITE" id="PS51194"/>
    </source>
</evidence>
<dbReference type="Proteomes" id="UP000013827">
    <property type="component" value="Unassembled WGS sequence"/>
</dbReference>
<dbReference type="GO" id="GO:0016787">
    <property type="term" value="F:hydrolase activity"/>
    <property type="evidence" value="ECO:0007669"/>
    <property type="project" value="UniProtKB-KW"/>
</dbReference>
<dbReference type="GeneID" id="17250579"/>